<feature type="region of interest" description="Disordered" evidence="2">
    <location>
        <begin position="16"/>
        <end position="40"/>
    </location>
</feature>
<feature type="region of interest" description="Disordered" evidence="2">
    <location>
        <begin position="203"/>
        <end position="226"/>
    </location>
</feature>
<gene>
    <name evidence="3" type="ORF">WJX81_002007</name>
</gene>
<evidence type="ECO:0000256" key="2">
    <source>
        <dbReference type="SAM" id="MobiDB-lite"/>
    </source>
</evidence>
<accession>A0AAW1RWL1</accession>
<proteinExistence type="predicted"/>
<evidence type="ECO:0000313" key="4">
    <source>
        <dbReference type="Proteomes" id="UP001445335"/>
    </source>
</evidence>
<organism evidence="3 4">
    <name type="scientific">Elliptochloris bilobata</name>
    <dbReference type="NCBI Taxonomy" id="381761"/>
    <lineage>
        <taxon>Eukaryota</taxon>
        <taxon>Viridiplantae</taxon>
        <taxon>Chlorophyta</taxon>
        <taxon>core chlorophytes</taxon>
        <taxon>Trebouxiophyceae</taxon>
        <taxon>Trebouxiophyceae incertae sedis</taxon>
        <taxon>Elliptochloris clade</taxon>
        <taxon>Elliptochloris</taxon>
    </lineage>
</organism>
<feature type="coiled-coil region" evidence="1">
    <location>
        <begin position="284"/>
        <end position="318"/>
    </location>
</feature>
<protein>
    <submittedName>
        <fullName evidence="3">Uncharacterized protein</fullName>
    </submittedName>
</protein>
<evidence type="ECO:0000313" key="3">
    <source>
        <dbReference type="EMBL" id="KAK9838114.1"/>
    </source>
</evidence>
<feature type="region of interest" description="Disordered" evidence="2">
    <location>
        <begin position="383"/>
        <end position="446"/>
    </location>
</feature>
<dbReference type="Proteomes" id="UP001445335">
    <property type="component" value="Unassembled WGS sequence"/>
</dbReference>
<name>A0AAW1RWL1_9CHLO</name>
<feature type="region of interest" description="Disordered" evidence="2">
    <location>
        <begin position="107"/>
        <end position="146"/>
    </location>
</feature>
<dbReference type="EMBL" id="JALJOU010000020">
    <property type="protein sequence ID" value="KAK9838114.1"/>
    <property type="molecule type" value="Genomic_DNA"/>
</dbReference>
<keyword evidence="1" id="KW-0175">Coiled coil</keyword>
<feature type="compositionally biased region" description="Low complexity" evidence="2">
    <location>
        <begin position="134"/>
        <end position="144"/>
    </location>
</feature>
<comment type="caution">
    <text evidence="3">The sequence shown here is derived from an EMBL/GenBank/DDBJ whole genome shotgun (WGS) entry which is preliminary data.</text>
</comment>
<evidence type="ECO:0000256" key="1">
    <source>
        <dbReference type="SAM" id="Coils"/>
    </source>
</evidence>
<dbReference type="AlphaFoldDB" id="A0AAW1RWL1"/>
<keyword evidence="4" id="KW-1185">Reference proteome</keyword>
<sequence>MRPSASAPLGGAAALLLGGEAAPPTTSKPPLPVRPRSAEAPALSLTLSNTLRPASAQRAAFGSGVGVRSGGSLPAGFDRAALAPALRKIRTAGSPAALEAVRGLDGSAPADAEAADEGLGKGGAEMGVRASGRSPVSEPVSVPETPLSMSFMGQASLASSSHSSEPSPFAGFLADPAEGWGSSSNGSASGGGSGLRTINLEGLSRQGSSGVGPPVDWQGHEQPDDAFETGQGVLLFRAALCDAGEGMDEAQLLWAVGSLQRRLRTTDGKRLAAAAAFSERQHIVDALQEEVQAAVSALGEVSEEAQTLHRQLEQQALEQLVMQEDIREAEGKLRATHARIAAADAALAARDAEMTTLQARLAELPAQPPPPPPRPTLRLRLLGHRATPPPGAGQGDDSSDSHMSSPWGTDVSGSDDESEAARQNSGGWLRSMMMPRSRSVDSATKP</sequence>
<reference evidence="3 4" key="1">
    <citation type="journal article" date="2024" name="Nat. Commun.">
        <title>Phylogenomics reveals the evolutionary origins of lichenization in chlorophyte algae.</title>
        <authorList>
            <person name="Puginier C."/>
            <person name="Libourel C."/>
            <person name="Otte J."/>
            <person name="Skaloud P."/>
            <person name="Haon M."/>
            <person name="Grisel S."/>
            <person name="Petersen M."/>
            <person name="Berrin J.G."/>
            <person name="Delaux P.M."/>
            <person name="Dal Grande F."/>
            <person name="Keller J."/>
        </authorList>
    </citation>
    <scope>NUCLEOTIDE SEQUENCE [LARGE SCALE GENOMIC DNA]</scope>
    <source>
        <strain evidence="3 4">SAG 245.80</strain>
    </source>
</reference>